<evidence type="ECO:0000313" key="3">
    <source>
        <dbReference type="Proteomes" id="UP000002215"/>
    </source>
</evidence>
<dbReference type="InterPro" id="IPR008979">
    <property type="entry name" value="Galactose-bd-like_sf"/>
</dbReference>
<evidence type="ECO:0000313" key="2">
    <source>
        <dbReference type="EMBL" id="ACU63253.1"/>
    </source>
</evidence>
<dbReference type="AlphaFoldDB" id="A0A979G9K7"/>
<reference evidence="3" key="1">
    <citation type="submission" date="2009-08" db="EMBL/GenBank/DDBJ databases">
        <title>The complete genome of Chitinophaga pinensis DSM 2588.</title>
        <authorList>
            <consortium name="US DOE Joint Genome Institute (JGI-PGF)"/>
            <person name="Lucas S."/>
            <person name="Copeland A."/>
            <person name="Lapidus A."/>
            <person name="Glavina del Rio T."/>
            <person name="Dalin E."/>
            <person name="Tice H."/>
            <person name="Bruce D."/>
            <person name="Goodwin L."/>
            <person name="Pitluck S."/>
            <person name="Kyrpides N."/>
            <person name="Mavromatis K."/>
            <person name="Ivanova N."/>
            <person name="Mikhailova N."/>
            <person name="Sims D."/>
            <person name="Meinche L."/>
            <person name="Brettin T."/>
            <person name="Detter J.C."/>
            <person name="Han C."/>
            <person name="Larimer F."/>
            <person name="Land M."/>
            <person name="Hauser L."/>
            <person name="Markowitz V."/>
            <person name="Cheng J.-F."/>
            <person name="Hugenholtz P."/>
            <person name="Woyke T."/>
            <person name="Wu D."/>
            <person name="Spring S."/>
            <person name="Klenk H.-P."/>
            <person name="Eisen J.A."/>
        </authorList>
    </citation>
    <scope>NUCLEOTIDE SEQUENCE [LARGE SCALE GENOMIC DNA]</scope>
    <source>
        <strain evidence="3">ATCC 43595 / DSM 2588 / LMG 13176 / NBRC 15968 / NCIMB 11800 / UQM 2034</strain>
    </source>
</reference>
<dbReference type="Gene3D" id="2.60.120.260">
    <property type="entry name" value="Galactose-binding domain-like"/>
    <property type="match status" value="1"/>
</dbReference>
<dbReference type="Proteomes" id="UP000002215">
    <property type="component" value="Chromosome"/>
</dbReference>
<evidence type="ECO:0000259" key="1">
    <source>
        <dbReference type="Pfam" id="PF00754"/>
    </source>
</evidence>
<organism evidence="2 3">
    <name type="scientific">Chitinophaga pinensis (strain ATCC 43595 / DSM 2588 / LMG 13176 / NBRC 15968 / NCIMB 11800 / UQM 2034)</name>
    <dbReference type="NCBI Taxonomy" id="485918"/>
    <lineage>
        <taxon>Bacteria</taxon>
        <taxon>Pseudomonadati</taxon>
        <taxon>Bacteroidota</taxon>
        <taxon>Chitinophagia</taxon>
        <taxon>Chitinophagales</taxon>
        <taxon>Chitinophagaceae</taxon>
        <taxon>Chitinophaga</taxon>
    </lineage>
</organism>
<dbReference type="InterPro" id="IPR000421">
    <property type="entry name" value="FA58C"/>
</dbReference>
<sequence length="206" mass="23406">MSYNNNAIQAKIDMNMKIYKLTNIKALVILALIMAVLAGCDKKKERIYELLPPDPEVEMDVTDGNIGMTVSIENTGGPNAGEGSRKLIDNDLSSKFLIFSFEPTFYIQLEFDAPERVDAYTFTSANDADGRDPKNWKILGSNDLTEWKELDSKTDQAFTERKQTIRFEYTNADSYKYYRLAISALKGGTSGLFQMAEWRLIKRPKQ</sequence>
<protein>
    <submittedName>
        <fullName evidence="2">PKD domain-containing protein</fullName>
    </submittedName>
</protein>
<accession>A0A979G9K7</accession>
<dbReference type="Pfam" id="PF00754">
    <property type="entry name" value="F5_F8_type_C"/>
    <property type="match status" value="1"/>
</dbReference>
<gene>
    <name evidence="2" type="ordered locus">Cpin_5834</name>
</gene>
<proteinExistence type="predicted"/>
<dbReference type="EMBL" id="CP001699">
    <property type="protein sequence ID" value="ACU63253.1"/>
    <property type="molecule type" value="Genomic_DNA"/>
</dbReference>
<dbReference type="KEGG" id="cpi:Cpin_5834"/>
<dbReference type="SUPFAM" id="SSF49785">
    <property type="entry name" value="Galactose-binding domain-like"/>
    <property type="match status" value="1"/>
</dbReference>
<name>A0A979G9K7_CHIPD</name>
<dbReference type="OrthoDB" id="792783at2"/>
<feature type="domain" description="F5/8 type C" evidence="1">
    <location>
        <begin position="81"/>
        <end position="171"/>
    </location>
</feature>
<reference evidence="2 3" key="2">
    <citation type="journal article" date="2010" name="Stand. Genomic Sci.">
        <title>Complete genome sequence of Chitinophaga pinensis type strain (UQM 2034).</title>
        <authorList>
            <person name="Glavina Del Rio T."/>
            <person name="Abt B."/>
            <person name="Spring S."/>
            <person name="Lapidus A."/>
            <person name="Nolan M."/>
            <person name="Tice H."/>
            <person name="Copeland A."/>
            <person name="Cheng J.F."/>
            <person name="Chen F."/>
            <person name="Bruce D."/>
            <person name="Goodwin L."/>
            <person name="Pitluck S."/>
            <person name="Ivanova N."/>
            <person name="Mavromatis K."/>
            <person name="Mikhailova N."/>
            <person name="Pati A."/>
            <person name="Chen A."/>
            <person name="Palaniappan K."/>
            <person name="Land M."/>
            <person name="Hauser L."/>
            <person name="Chang Y.J."/>
            <person name="Jeffries C.D."/>
            <person name="Chain P."/>
            <person name="Saunders E."/>
            <person name="Detter J.C."/>
            <person name="Brettin T."/>
            <person name="Rohde M."/>
            <person name="Goker M."/>
            <person name="Bristow J."/>
            <person name="Eisen J.A."/>
            <person name="Markowitz V."/>
            <person name="Hugenholtz P."/>
            <person name="Kyrpides N.C."/>
            <person name="Klenk H.P."/>
            <person name="Lucas S."/>
        </authorList>
    </citation>
    <scope>NUCLEOTIDE SEQUENCE [LARGE SCALE GENOMIC DNA]</scope>
    <source>
        <strain evidence="3">ATCC 43595 / DSM 2588 / LMG 13176 / NBRC 15968 / NCIMB 11800 / UQM 2034</strain>
    </source>
</reference>